<gene>
    <name evidence="4" type="ORF">E2R57_15655</name>
</gene>
<evidence type="ECO:0000256" key="1">
    <source>
        <dbReference type="ARBA" id="ARBA00022630"/>
    </source>
</evidence>
<dbReference type="GO" id="GO:0071949">
    <property type="term" value="F:FAD binding"/>
    <property type="evidence" value="ECO:0007669"/>
    <property type="project" value="InterPro"/>
</dbReference>
<keyword evidence="2" id="KW-0274">FAD</keyword>
<evidence type="ECO:0000313" key="4">
    <source>
        <dbReference type="EMBL" id="TDL33953.1"/>
    </source>
</evidence>
<dbReference type="Proteomes" id="UP000294621">
    <property type="component" value="Unassembled WGS sequence"/>
</dbReference>
<name>A0A4R5XQV7_9MICC</name>
<dbReference type="EMBL" id="SMZQ01000009">
    <property type="protein sequence ID" value="TDL33953.1"/>
    <property type="molecule type" value="Genomic_DNA"/>
</dbReference>
<dbReference type="PRINTS" id="PR00420">
    <property type="entry name" value="RNGMNOXGNASE"/>
</dbReference>
<protein>
    <submittedName>
        <fullName evidence="4">FAD-binding protein</fullName>
    </submittedName>
</protein>
<keyword evidence="1" id="KW-0285">Flavoprotein</keyword>
<dbReference type="RefSeq" id="WP_133350589.1">
    <property type="nucleotide sequence ID" value="NZ_SMZQ01000009.1"/>
</dbReference>
<dbReference type="InterPro" id="IPR050641">
    <property type="entry name" value="RIFMO-like"/>
</dbReference>
<dbReference type="AlphaFoldDB" id="A0A4R5XQV7"/>
<dbReference type="Gene3D" id="3.50.50.60">
    <property type="entry name" value="FAD/NAD(P)-binding domain"/>
    <property type="match status" value="1"/>
</dbReference>
<dbReference type="SUPFAM" id="SSF51905">
    <property type="entry name" value="FAD/NAD(P)-binding domain"/>
    <property type="match status" value="1"/>
</dbReference>
<dbReference type="PANTHER" id="PTHR43004:SF8">
    <property type="entry name" value="FAD-BINDING DOMAIN-CONTAINING PROTEIN-RELATED"/>
    <property type="match status" value="1"/>
</dbReference>
<dbReference type="Pfam" id="PF21274">
    <property type="entry name" value="Rng_hyd_C"/>
    <property type="match status" value="1"/>
</dbReference>
<dbReference type="GO" id="GO:0016709">
    <property type="term" value="F:oxidoreductase activity, acting on paired donors, with incorporation or reduction of molecular oxygen, NAD(P)H as one donor, and incorporation of one atom of oxygen"/>
    <property type="evidence" value="ECO:0007669"/>
    <property type="project" value="UniProtKB-ARBA"/>
</dbReference>
<comment type="caution">
    <text evidence="4">The sequence shown here is derived from an EMBL/GenBank/DDBJ whole genome shotgun (WGS) entry which is preliminary data.</text>
</comment>
<dbReference type="Pfam" id="PF01494">
    <property type="entry name" value="FAD_binding_3"/>
    <property type="match status" value="1"/>
</dbReference>
<dbReference type="InterPro" id="IPR002938">
    <property type="entry name" value="FAD-bd"/>
</dbReference>
<feature type="domain" description="FAD-binding" evidence="3">
    <location>
        <begin position="5"/>
        <end position="367"/>
    </location>
</feature>
<dbReference type="OrthoDB" id="4246007at2"/>
<dbReference type="Gene3D" id="3.40.30.120">
    <property type="match status" value="1"/>
</dbReference>
<dbReference type="PANTHER" id="PTHR43004">
    <property type="entry name" value="TRK SYSTEM POTASSIUM UPTAKE PROTEIN"/>
    <property type="match status" value="1"/>
</dbReference>
<evidence type="ECO:0000313" key="5">
    <source>
        <dbReference type="Proteomes" id="UP000294621"/>
    </source>
</evidence>
<sequence length="592" mass="64209">MQEIDVPVLIVGAGPAGLTTALALRQYGIQCLLVEKYSGTAHTPRAHIVNQRTVEIMRHLGVDENLIAVATPPELMRNNLWITTLADPEVGRLEAWGTGHDRAGEYAAASPSPMLNCPQTVLEPLLLDAVRQAGCDVRMRHEFVSHEEAADGVVSVVKDLETGEFLRIRSQYLVGADGARATVLSQAGLTVTGETAIAHALNIWFRADLAKYLAHRPGVLAWNLAPGPLPTGRLGTLICHRPFTEFVLAINYDPELEDPKGFDKEALTTRVRAVIGDNDVEIEILGSAPWIVNAQVAPAYSTDRVFCMGDSVHRHPPANGLGLNMSVADAYNLSWKLALVLKGKAGPGVLTTYSAERQPIGAAGVARALQSRKEFAAVSDALGYEQGQSVAEGQRRLDELTQPGPVGDRRRRLIREAISLTNYQFNAHGIELGYRYRAGALINDDFPQAPQSDDSQLYYRPTTAPGARVPHARLSHGGSECSTLDLVEGTRFCLLTGFGGEGWREAASVASATTGIDIDVHLIGDPEGFRDIYGEWALRREIGESGCVLVRPDRHVAWRSELYMAEASDVLTRALNQILARTAVPQLVGDPH</sequence>
<evidence type="ECO:0000256" key="2">
    <source>
        <dbReference type="ARBA" id="ARBA00022827"/>
    </source>
</evidence>
<dbReference type="Gene3D" id="3.30.9.10">
    <property type="entry name" value="D-Amino Acid Oxidase, subunit A, domain 2"/>
    <property type="match status" value="1"/>
</dbReference>
<organism evidence="4 5">
    <name type="scientific">Arthrobacter nitrophenolicus</name>
    <dbReference type="NCBI Taxonomy" id="683150"/>
    <lineage>
        <taxon>Bacteria</taxon>
        <taxon>Bacillati</taxon>
        <taxon>Actinomycetota</taxon>
        <taxon>Actinomycetes</taxon>
        <taxon>Micrococcales</taxon>
        <taxon>Micrococcaceae</taxon>
        <taxon>Arthrobacter</taxon>
    </lineage>
</organism>
<accession>A0A4R5XQV7</accession>
<reference evidence="4 5" key="1">
    <citation type="submission" date="2019-03" db="EMBL/GenBank/DDBJ databases">
        <title>Genome Sequencing and Assembly of Various Microbes Isolated from Partially Reclaimed Soil and Acid Mine Drainage (AMD) Site.</title>
        <authorList>
            <person name="Steinbock B."/>
            <person name="Bechtold R."/>
            <person name="Sevigny J.L."/>
            <person name="Thomas D."/>
            <person name="Cuthill L.R."/>
            <person name="Aveiro Johannsen E.J."/>
            <person name="Thomas K."/>
            <person name="Ghosh A."/>
        </authorList>
    </citation>
    <scope>NUCLEOTIDE SEQUENCE [LARGE SCALE GENOMIC DNA]</scope>
    <source>
        <strain evidence="4 5">S-A1</strain>
    </source>
</reference>
<proteinExistence type="predicted"/>
<evidence type="ECO:0000259" key="3">
    <source>
        <dbReference type="Pfam" id="PF01494"/>
    </source>
</evidence>
<dbReference type="InterPro" id="IPR036188">
    <property type="entry name" value="FAD/NAD-bd_sf"/>
</dbReference>